<evidence type="ECO:0000256" key="2">
    <source>
        <dbReference type="ARBA" id="ARBA00001946"/>
    </source>
</evidence>
<dbReference type="PANTHER" id="PTHR13872">
    <property type="entry name" value="DOLICHYL-DIPHOSPHOOLIGOSACCHARIDE--PROTEIN GLYCOSYLTRANSFERASE SUBUNIT"/>
    <property type="match status" value="1"/>
</dbReference>
<feature type="transmembrane region" description="Helical" evidence="14">
    <location>
        <begin position="376"/>
        <end position="396"/>
    </location>
</feature>
<evidence type="ECO:0000256" key="14">
    <source>
        <dbReference type="SAM" id="Phobius"/>
    </source>
</evidence>
<feature type="transmembrane region" description="Helical" evidence="14">
    <location>
        <begin position="232"/>
        <end position="257"/>
    </location>
</feature>
<dbReference type="KEGG" id="wsu:WS0043"/>
<keyword evidence="10" id="KW-0460">Magnesium</keyword>
<feature type="transmembrane region" description="Helical" evidence="14">
    <location>
        <begin position="159"/>
        <end position="176"/>
    </location>
</feature>
<dbReference type="UniPathway" id="UPA00378"/>
<evidence type="ECO:0000256" key="12">
    <source>
        <dbReference type="ARBA" id="ARBA00023136"/>
    </source>
</evidence>
<comment type="pathway">
    <text evidence="4">Protein modification; protein glycosylation.</text>
</comment>
<dbReference type="GO" id="GO:0016020">
    <property type="term" value="C:membrane"/>
    <property type="evidence" value="ECO:0007669"/>
    <property type="project" value="InterPro"/>
</dbReference>
<name>Q7MAT3_WOLSU</name>
<keyword evidence="7 18" id="KW-0808">Transferase</keyword>
<accession>Q7MAT3</accession>
<feature type="transmembrane region" description="Helical" evidence="14">
    <location>
        <begin position="327"/>
        <end position="347"/>
    </location>
</feature>
<comment type="cofactor">
    <cofactor evidence="2">
        <name>Mg(2+)</name>
        <dbReference type="ChEBI" id="CHEBI:18420"/>
    </cofactor>
</comment>
<keyword evidence="12 14" id="KW-0472">Membrane</keyword>
<dbReference type="Proteomes" id="UP000000422">
    <property type="component" value="Chromosome"/>
</dbReference>
<feature type="domain" description="STT3/PglB/AglB core" evidence="17">
    <location>
        <begin position="449"/>
        <end position="581"/>
    </location>
</feature>
<keyword evidence="9" id="KW-0479">Metal-binding</keyword>
<evidence type="ECO:0000256" key="4">
    <source>
        <dbReference type="ARBA" id="ARBA00004922"/>
    </source>
</evidence>
<protein>
    <submittedName>
        <fullName evidence="18">PUTATIVE INTEGRAL MEMBRANE PROTEIN POSSIBLE OLIGOSACCHARYLTRANSFERASE</fullName>
    </submittedName>
</protein>
<dbReference type="STRING" id="273121.WS0043"/>
<evidence type="ECO:0000313" key="18">
    <source>
        <dbReference type="EMBL" id="CAE09214.1"/>
    </source>
</evidence>
<dbReference type="Gene3D" id="3.40.1380.40">
    <property type="match status" value="1"/>
</dbReference>
<evidence type="ECO:0000256" key="5">
    <source>
        <dbReference type="ARBA" id="ARBA00010810"/>
    </source>
</evidence>
<keyword evidence="6" id="KW-0328">Glycosyltransferase</keyword>
<feature type="transmembrane region" description="Helical" evidence="14">
    <location>
        <begin position="402"/>
        <end position="420"/>
    </location>
</feature>
<keyword evidence="8 14" id="KW-0812">Transmembrane</keyword>
<dbReference type="Pfam" id="PF21436">
    <property type="entry name" value="STT3-PglB_core"/>
    <property type="match status" value="1"/>
</dbReference>
<comment type="subcellular location">
    <subcellularLocation>
        <location evidence="3">Endomembrane system</location>
        <topology evidence="3">Multi-pass membrane protein</topology>
    </subcellularLocation>
</comment>
<dbReference type="RefSeq" id="WP_011138014.1">
    <property type="nucleotide sequence ID" value="NC_005090.1"/>
</dbReference>
<comment type="similarity">
    <text evidence="5">Belongs to the STT3 family.</text>
</comment>
<evidence type="ECO:0000256" key="9">
    <source>
        <dbReference type="ARBA" id="ARBA00022723"/>
    </source>
</evidence>
<feature type="transmembrane region" description="Helical" evidence="14">
    <location>
        <begin position="269"/>
        <end position="289"/>
    </location>
</feature>
<evidence type="ECO:0000259" key="15">
    <source>
        <dbReference type="Pfam" id="PF02516"/>
    </source>
</evidence>
<evidence type="ECO:0000256" key="6">
    <source>
        <dbReference type="ARBA" id="ARBA00022676"/>
    </source>
</evidence>
<evidence type="ECO:0000313" key="19">
    <source>
        <dbReference type="Proteomes" id="UP000000422"/>
    </source>
</evidence>
<dbReference type="InterPro" id="IPR003674">
    <property type="entry name" value="Oligo_trans_STT3"/>
</dbReference>
<feature type="domain" description="STT3 subunit PglB C-terminal" evidence="16">
    <location>
        <begin position="589"/>
        <end position="662"/>
    </location>
</feature>
<feature type="transmembrane region" description="Helical" evidence="14">
    <location>
        <begin position="131"/>
        <end position="147"/>
    </location>
</feature>
<feature type="transmembrane region" description="Helical" evidence="14">
    <location>
        <begin position="204"/>
        <end position="220"/>
    </location>
</feature>
<feature type="domain" description="Oligosaccharyl transferase STT3 N-terminal" evidence="15">
    <location>
        <begin position="52"/>
        <end position="392"/>
    </location>
</feature>
<evidence type="ECO:0000256" key="8">
    <source>
        <dbReference type="ARBA" id="ARBA00022692"/>
    </source>
</evidence>
<gene>
    <name evidence="18" type="primary">WLAF</name>
    <name evidence="18" type="ordered locus">WS0043</name>
</gene>
<dbReference type="Pfam" id="PF18527">
    <property type="entry name" value="STT3_PglB_C"/>
    <property type="match status" value="1"/>
</dbReference>
<dbReference type="GO" id="GO:0012505">
    <property type="term" value="C:endomembrane system"/>
    <property type="evidence" value="ECO:0007669"/>
    <property type="project" value="UniProtKB-SubCell"/>
</dbReference>
<sequence length="707" mass="80208">MKPQPLSSPPHRGQASLDIGLALLLFLFALGARLAWVVDFGAYEEFLHKGILMINTNDGYYYAEGARDLIAGFHQENDLSPLHTPLSLLTAWLYHLTPFSLEALLLGMPLFFGASIVFPLYLLGKELASRNVGFFGALLGGVAVSYYNRTMAGYYDTDMLVLVLPLWMFYFLFKFLKEPRALFWILSVLFGIASVLWHNGLANLYVGVFLIGILYLLFFEESNPKRWHALSLILLLCLPNPSFLQIGVVILLGFWIAQTPSLNPSLAPWFTLALLIWVLFGGALSPLWYQLEVYLFRPSVEASAPSLHFYSVVQTIREASTLSLEKLAIRISGHPLSFGLALLGYLLLAFKRPLFWLTLPFVALGFLGMKSGLRFTLFAVPFMALSLGFLIESILAQIPQKLWRFPLFALATLLALWPNLNHILDYQIPPVFKAKEVHLLETFKGIANREDYVMAWWDYGYGLRYYSDVKTLIDGAKHAGNINYPVSYALLSQNALASANMARLSVEFTERSFEEGWNGDEVVAKIMEHYGFSDPNAFLEALSQDALPLPPKSREIYYYLPLKMMEILPTVDLFSHLDLSTGHSKESGFFFYTQNFIDQKDFIDLGRGLRIDKTEGILEFQSGERVALREFIITQEEEGEVHSKSLKLDSAAPLYAVYMKNQRAIFLADEHYFHSLFIQLFALGDYDSTLFEPILSSPWAKIYKLKR</sequence>
<evidence type="ECO:0000256" key="11">
    <source>
        <dbReference type="ARBA" id="ARBA00022989"/>
    </source>
</evidence>
<evidence type="ECO:0000259" key="16">
    <source>
        <dbReference type="Pfam" id="PF18527"/>
    </source>
</evidence>
<dbReference type="PANTHER" id="PTHR13872:SF1">
    <property type="entry name" value="DOLICHYL-DIPHOSPHOOLIGOSACCHARIDE--PROTEIN GLYCOSYLTRANSFERASE SUBUNIT STT3B"/>
    <property type="match status" value="1"/>
</dbReference>
<comment type="cofactor">
    <cofactor evidence="1">
        <name>Mn(2+)</name>
        <dbReference type="ChEBI" id="CHEBI:29035"/>
    </cofactor>
</comment>
<dbReference type="InterPro" id="IPR048307">
    <property type="entry name" value="STT3_N"/>
</dbReference>
<reference evidence="18 19" key="1">
    <citation type="journal article" date="2003" name="Proc. Natl. Acad. Sci. U.S.A.">
        <title>Complete genome sequence and analysis of Wolinella succinogenes.</title>
        <authorList>
            <person name="Baar C."/>
            <person name="Eppinger M."/>
            <person name="Raddatz G."/>
            <person name="Simon JM."/>
            <person name="Lanz C."/>
            <person name="Klimmek O."/>
            <person name="Nandakumar R."/>
            <person name="Gross R."/>
            <person name="Rosinus A."/>
            <person name="Keller H."/>
            <person name="Jagtap P."/>
            <person name="Linke B."/>
            <person name="Meyer F."/>
            <person name="Lederer H."/>
            <person name="Schuster S.C."/>
        </authorList>
    </citation>
    <scope>NUCLEOTIDE SEQUENCE [LARGE SCALE GENOMIC DNA]</scope>
    <source>
        <strain evidence="19">ATCC 29543 / DSM 1740 / CCUG 13145 / JCM 31913 / LMG 7466 / NCTC 11488 / FDC 602W</strain>
    </source>
</reference>
<evidence type="ECO:0000256" key="1">
    <source>
        <dbReference type="ARBA" id="ARBA00001936"/>
    </source>
</evidence>
<dbReference type="HOGENOM" id="CLU_024679_0_0_7"/>
<keyword evidence="11 14" id="KW-1133">Transmembrane helix</keyword>
<evidence type="ECO:0000256" key="10">
    <source>
        <dbReference type="ARBA" id="ARBA00022842"/>
    </source>
</evidence>
<dbReference type="CAZy" id="GT66">
    <property type="family name" value="Glycosyltransferase Family 66"/>
</dbReference>
<dbReference type="SMR" id="Q7MAT3"/>
<dbReference type="AlphaFoldDB" id="Q7MAT3"/>
<keyword evidence="13" id="KW-0464">Manganese</keyword>
<dbReference type="GO" id="GO:0046872">
    <property type="term" value="F:metal ion binding"/>
    <property type="evidence" value="ECO:0007669"/>
    <property type="project" value="UniProtKB-KW"/>
</dbReference>
<feature type="transmembrane region" description="Helical" evidence="14">
    <location>
        <begin position="103"/>
        <end position="124"/>
    </location>
</feature>
<organism evidence="19">
    <name type="scientific">Wolinella succinogenes (strain ATCC 29543 / DSM 1740 / CCUG 13145 / JCM 31913 / LMG 7466 / NCTC 11488 / FDC 602W)</name>
    <name type="common">Vibrio succinogenes</name>
    <dbReference type="NCBI Taxonomy" id="273121"/>
    <lineage>
        <taxon>Bacteria</taxon>
        <taxon>Pseudomonadati</taxon>
        <taxon>Campylobacterota</taxon>
        <taxon>Epsilonproteobacteria</taxon>
        <taxon>Campylobacterales</taxon>
        <taxon>Helicobacteraceae</taxon>
        <taxon>Wolinella</taxon>
    </lineage>
</organism>
<feature type="transmembrane region" description="Helical" evidence="14">
    <location>
        <begin position="181"/>
        <end position="198"/>
    </location>
</feature>
<evidence type="ECO:0000259" key="17">
    <source>
        <dbReference type="Pfam" id="PF21436"/>
    </source>
</evidence>
<dbReference type="Pfam" id="PF02516">
    <property type="entry name" value="STT3"/>
    <property type="match status" value="1"/>
</dbReference>
<proteinExistence type="inferred from homology"/>
<dbReference type="InterPro" id="IPR048999">
    <property type="entry name" value="STT3-PglB_core"/>
</dbReference>
<dbReference type="EMBL" id="BX571657">
    <property type="protein sequence ID" value="CAE09214.1"/>
    <property type="molecule type" value="Genomic_DNA"/>
</dbReference>
<keyword evidence="19" id="KW-1185">Reference proteome</keyword>
<dbReference type="GO" id="GO:0004576">
    <property type="term" value="F:oligosaccharyl transferase activity"/>
    <property type="evidence" value="ECO:0007669"/>
    <property type="project" value="InterPro"/>
</dbReference>
<dbReference type="InterPro" id="IPR041563">
    <property type="entry name" value="STT3_PglB_C"/>
</dbReference>
<dbReference type="eggNOG" id="COG1287">
    <property type="taxonomic scope" value="Bacteria"/>
</dbReference>
<evidence type="ECO:0000256" key="7">
    <source>
        <dbReference type="ARBA" id="ARBA00022679"/>
    </source>
</evidence>
<evidence type="ECO:0000256" key="3">
    <source>
        <dbReference type="ARBA" id="ARBA00004127"/>
    </source>
</evidence>
<evidence type="ECO:0000256" key="13">
    <source>
        <dbReference type="ARBA" id="ARBA00023211"/>
    </source>
</evidence>